<dbReference type="InterPro" id="IPR050430">
    <property type="entry name" value="Peptidase_S1"/>
</dbReference>
<keyword evidence="3" id="KW-1015">Disulfide bond</keyword>
<keyword evidence="2" id="KW-0843">Virulence</keyword>
<dbReference type="InterPro" id="IPR033116">
    <property type="entry name" value="TRYPSIN_SER"/>
</dbReference>
<reference evidence="7" key="1">
    <citation type="submission" date="2020-06" db="EMBL/GenBank/DDBJ databases">
        <authorList>
            <consortium name="Plant Systems Biology data submission"/>
        </authorList>
    </citation>
    <scope>NUCLEOTIDE SEQUENCE</scope>
    <source>
        <strain evidence="7">D6</strain>
    </source>
</reference>
<evidence type="ECO:0000259" key="6">
    <source>
        <dbReference type="PROSITE" id="PS50240"/>
    </source>
</evidence>
<dbReference type="Proteomes" id="UP001153069">
    <property type="component" value="Unassembled WGS sequence"/>
</dbReference>
<dbReference type="GO" id="GO:0006508">
    <property type="term" value="P:proteolysis"/>
    <property type="evidence" value="ECO:0007669"/>
    <property type="project" value="UniProtKB-KW"/>
</dbReference>
<keyword evidence="4" id="KW-0325">Glycoprotein</keyword>
<proteinExistence type="inferred from homology"/>
<dbReference type="CDD" id="cd00190">
    <property type="entry name" value="Tryp_SPc"/>
    <property type="match status" value="1"/>
</dbReference>
<comment type="caution">
    <text evidence="7">The sequence shown here is derived from an EMBL/GenBank/DDBJ whole genome shotgun (WGS) entry which is preliminary data.</text>
</comment>
<dbReference type="AlphaFoldDB" id="A0A9N8E0Z4"/>
<keyword evidence="8" id="KW-1185">Reference proteome</keyword>
<dbReference type="InterPro" id="IPR043504">
    <property type="entry name" value="Peptidase_S1_PA_chymotrypsin"/>
</dbReference>
<evidence type="ECO:0000313" key="7">
    <source>
        <dbReference type="EMBL" id="CAB9509659.1"/>
    </source>
</evidence>
<dbReference type="GO" id="GO:0004252">
    <property type="term" value="F:serine-type endopeptidase activity"/>
    <property type="evidence" value="ECO:0007669"/>
    <property type="project" value="InterPro"/>
</dbReference>
<evidence type="ECO:0000256" key="3">
    <source>
        <dbReference type="ARBA" id="ARBA00023157"/>
    </source>
</evidence>
<protein>
    <submittedName>
        <fullName evidence="7">Trypsin-like protease</fullName>
    </submittedName>
</protein>
<accession>A0A9N8E0Z4</accession>
<dbReference type="PRINTS" id="PR00722">
    <property type="entry name" value="CHYMOTRYPSIN"/>
</dbReference>
<dbReference type="PANTHER" id="PTHR24276:SF98">
    <property type="entry name" value="FI18310P1-RELATED"/>
    <property type="match status" value="1"/>
</dbReference>
<dbReference type="EMBL" id="CAICTM010000398">
    <property type="protein sequence ID" value="CAB9509659.1"/>
    <property type="molecule type" value="Genomic_DNA"/>
</dbReference>
<dbReference type="Gene3D" id="2.40.10.10">
    <property type="entry name" value="Trypsin-like serine proteases"/>
    <property type="match status" value="1"/>
</dbReference>
<sequence length="302" mass="33025">MSSSSNRRLVGRLLLLWQFVVAYAAAASDTKLRERQLQPEELEDSSTFDLVGAVTAIPEIFPFFTLFANGECAGTLISPTRVLTSASCVQGSHPDTVRVGATNRTDGREVRVRCAKSHPLYVWPKFQYDIAVLKINEKDRVDDIEFPVLNRVFSEPSFEGQPLLVAGMGRNTTTGYAAEHLMQLLYGFVPEAECKRFYGDDITLGLHVCADGVRAGTCFGDSGGPLLSDLLPRILVGVVSGAVGGCADAYAPDVYSSVAAFADWIDDQEDDESCDRECVGCLCSFYSFMGRTGYQISRYFTP</sequence>
<dbReference type="Pfam" id="PF00089">
    <property type="entry name" value="Trypsin"/>
    <property type="match status" value="1"/>
</dbReference>
<comment type="similarity">
    <text evidence="1">Belongs to the peptidase S1 family.</text>
</comment>
<organism evidence="7 8">
    <name type="scientific">Seminavis robusta</name>
    <dbReference type="NCBI Taxonomy" id="568900"/>
    <lineage>
        <taxon>Eukaryota</taxon>
        <taxon>Sar</taxon>
        <taxon>Stramenopiles</taxon>
        <taxon>Ochrophyta</taxon>
        <taxon>Bacillariophyta</taxon>
        <taxon>Bacillariophyceae</taxon>
        <taxon>Bacillariophycidae</taxon>
        <taxon>Naviculales</taxon>
        <taxon>Naviculaceae</taxon>
        <taxon>Seminavis</taxon>
    </lineage>
</organism>
<evidence type="ECO:0000256" key="5">
    <source>
        <dbReference type="SAM" id="SignalP"/>
    </source>
</evidence>
<evidence type="ECO:0000256" key="2">
    <source>
        <dbReference type="ARBA" id="ARBA00023026"/>
    </source>
</evidence>
<dbReference type="PANTHER" id="PTHR24276">
    <property type="entry name" value="POLYSERASE-RELATED"/>
    <property type="match status" value="1"/>
</dbReference>
<dbReference type="SUPFAM" id="SSF50494">
    <property type="entry name" value="Trypsin-like serine proteases"/>
    <property type="match status" value="1"/>
</dbReference>
<gene>
    <name evidence="7" type="ORF">SEMRO_399_G134890.1</name>
</gene>
<dbReference type="InterPro" id="IPR001254">
    <property type="entry name" value="Trypsin_dom"/>
</dbReference>
<keyword evidence="5" id="KW-0732">Signal</keyword>
<dbReference type="PROSITE" id="PS00135">
    <property type="entry name" value="TRYPSIN_SER"/>
    <property type="match status" value="1"/>
</dbReference>
<dbReference type="OrthoDB" id="60866at2759"/>
<feature type="signal peptide" evidence="5">
    <location>
        <begin position="1"/>
        <end position="24"/>
    </location>
</feature>
<name>A0A9N8E0Z4_9STRA</name>
<keyword evidence="7" id="KW-0378">Hydrolase</keyword>
<evidence type="ECO:0000256" key="4">
    <source>
        <dbReference type="ARBA" id="ARBA00023180"/>
    </source>
</evidence>
<evidence type="ECO:0000256" key="1">
    <source>
        <dbReference type="ARBA" id="ARBA00007664"/>
    </source>
</evidence>
<dbReference type="InterPro" id="IPR009003">
    <property type="entry name" value="Peptidase_S1_PA"/>
</dbReference>
<dbReference type="PROSITE" id="PS50240">
    <property type="entry name" value="TRYPSIN_DOM"/>
    <property type="match status" value="1"/>
</dbReference>
<dbReference type="InterPro" id="IPR001314">
    <property type="entry name" value="Peptidase_S1A"/>
</dbReference>
<keyword evidence="7" id="KW-0645">Protease</keyword>
<evidence type="ECO:0000313" key="8">
    <source>
        <dbReference type="Proteomes" id="UP001153069"/>
    </source>
</evidence>
<feature type="domain" description="Peptidase S1" evidence="6">
    <location>
        <begin position="50"/>
        <end position="270"/>
    </location>
</feature>
<feature type="chain" id="PRO_5040124530" evidence="5">
    <location>
        <begin position="25"/>
        <end position="302"/>
    </location>
</feature>
<dbReference type="SMART" id="SM00020">
    <property type="entry name" value="Tryp_SPc"/>
    <property type="match status" value="1"/>
</dbReference>